<keyword evidence="2" id="KW-0812">Transmembrane</keyword>
<dbReference type="PANTHER" id="PTHR38848:SF3">
    <property type="entry name" value="G-PROTEIN COUPLED RECEPTORS FAMILY 3 PROFILE DOMAIN-CONTAINING PROTEIN"/>
    <property type="match status" value="1"/>
</dbReference>
<accession>A0A0D0B1X6</accession>
<keyword evidence="4" id="KW-1185">Reference proteome</keyword>
<feature type="transmembrane region" description="Helical" evidence="2">
    <location>
        <begin position="128"/>
        <end position="148"/>
    </location>
</feature>
<reference evidence="3 4" key="1">
    <citation type="submission" date="2014-04" db="EMBL/GenBank/DDBJ databases">
        <title>Evolutionary Origins and Diversification of the Mycorrhizal Mutualists.</title>
        <authorList>
            <consortium name="DOE Joint Genome Institute"/>
            <consortium name="Mycorrhizal Genomics Consortium"/>
            <person name="Kohler A."/>
            <person name="Kuo A."/>
            <person name="Nagy L.G."/>
            <person name="Floudas D."/>
            <person name="Copeland A."/>
            <person name="Barry K.W."/>
            <person name="Cichocki N."/>
            <person name="Veneault-Fourrey C."/>
            <person name="LaButti K."/>
            <person name="Lindquist E.A."/>
            <person name="Lipzen A."/>
            <person name="Lundell T."/>
            <person name="Morin E."/>
            <person name="Murat C."/>
            <person name="Riley R."/>
            <person name="Ohm R."/>
            <person name="Sun H."/>
            <person name="Tunlid A."/>
            <person name="Henrissat B."/>
            <person name="Grigoriev I.V."/>
            <person name="Hibbett D.S."/>
            <person name="Martin F."/>
        </authorList>
    </citation>
    <scope>NUCLEOTIDE SEQUENCE [LARGE SCALE GENOMIC DNA]</scope>
    <source>
        <strain evidence="3 4">FD-317 M1</strain>
    </source>
</reference>
<organism evidence="3 4">
    <name type="scientific">Collybiopsis luxurians FD-317 M1</name>
    <dbReference type="NCBI Taxonomy" id="944289"/>
    <lineage>
        <taxon>Eukaryota</taxon>
        <taxon>Fungi</taxon>
        <taxon>Dikarya</taxon>
        <taxon>Basidiomycota</taxon>
        <taxon>Agaricomycotina</taxon>
        <taxon>Agaricomycetes</taxon>
        <taxon>Agaricomycetidae</taxon>
        <taxon>Agaricales</taxon>
        <taxon>Marasmiineae</taxon>
        <taxon>Omphalotaceae</taxon>
        <taxon>Collybiopsis</taxon>
        <taxon>Collybiopsis luxurians</taxon>
    </lineage>
</organism>
<evidence type="ECO:0008006" key="5">
    <source>
        <dbReference type="Google" id="ProtNLM"/>
    </source>
</evidence>
<dbReference type="Proteomes" id="UP000053593">
    <property type="component" value="Unassembled WGS sequence"/>
</dbReference>
<proteinExistence type="predicted"/>
<keyword evidence="2" id="KW-0472">Membrane</keyword>
<dbReference type="HOGENOM" id="CLU_605588_0_0_1"/>
<evidence type="ECO:0000313" key="4">
    <source>
        <dbReference type="Proteomes" id="UP000053593"/>
    </source>
</evidence>
<evidence type="ECO:0000256" key="2">
    <source>
        <dbReference type="SAM" id="Phobius"/>
    </source>
</evidence>
<feature type="transmembrane region" description="Helical" evidence="2">
    <location>
        <begin position="234"/>
        <end position="256"/>
    </location>
</feature>
<feature type="transmembrane region" description="Helical" evidence="2">
    <location>
        <begin position="89"/>
        <end position="108"/>
    </location>
</feature>
<dbReference type="OrthoDB" id="3210850at2759"/>
<dbReference type="EMBL" id="KN834792">
    <property type="protein sequence ID" value="KIK57190.1"/>
    <property type="molecule type" value="Genomic_DNA"/>
</dbReference>
<sequence length="452" mass="50534">MPSTSSEFPSQGLQVLVSLTLALGMTVITHCLSRSLAPVRWTCTGLRSITFARFCLIMVFINSWLFVFSIHTLTFGFALEFSNAACATAGHVCTVFYGSAKVFIYLFLAERVHVVWSRGQTRFASPMYRLCIAVVVIYMFPGIVMLINSRHIFRSGDGACIIGLAHDASYYVFAYDVATTVVFTALFLWPIFQSTLRNAFIRQVAVRTFWATVVALSTSTANVLILALLEGRELGWICLTTCAADITVNAFALFWVSWYGSKKDDQTIANTRQNYDTTTGTKIRFKVPHLSTQSSDSLSLEFRNMSTTWSANNVKLTTPEAVHPKPLEGSVLFNHVYDPDRVLDIRRPGKDMKTNVLSDGASDYTQRTFDTEATMSEASTSTIYEDAESEGPPRETMTFAAMETQPRRNPNRIQNSVDLSSFIVRGTHFDRRLSAPDALEINRGQFRRGSKN</sequence>
<feature type="transmembrane region" description="Helical" evidence="2">
    <location>
        <begin position="204"/>
        <end position="228"/>
    </location>
</feature>
<name>A0A0D0B1X6_9AGAR</name>
<evidence type="ECO:0000256" key="1">
    <source>
        <dbReference type="SAM" id="MobiDB-lite"/>
    </source>
</evidence>
<feature type="region of interest" description="Disordered" evidence="1">
    <location>
        <begin position="374"/>
        <end position="393"/>
    </location>
</feature>
<feature type="transmembrane region" description="Helical" evidence="2">
    <location>
        <begin position="12"/>
        <end position="33"/>
    </location>
</feature>
<feature type="transmembrane region" description="Helical" evidence="2">
    <location>
        <begin position="168"/>
        <end position="192"/>
    </location>
</feature>
<evidence type="ECO:0000313" key="3">
    <source>
        <dbReference type="EMBL" id="KIK57190.1"/>
    </source>
</evidence>
<feature type="transmembrane region" description="Helical" evidence="2">
    <location>
        <begin position="54"/>
        <end position="77"/>
    </location>
</feature>
<protein>
    <recommendedName>
        <fullName evidence="5">Transmembrane protein</fullName>
    </recommendedName>
</protein>
<keyword evidence="2" id="KW-1133">Transmembrane helix</keyword>
<dbReference type="AlphaFoldDB" id="A0A0D0B1X6"/>
<gene>
    <name evidence="3" type="ORF">GYMLUDRAFT_46436</name>
</gene>
<dbReference type="PANTHER" id="PTHR38848">
    <property type="entry name" value="G-PROTEIN COUPLED RECEPTORS FAMILY 3 PROFILE DOMAIN-CONTAINING PROTEIN"/>
    <property type="match status" value="1"/>
</dbReference>